<dbReference type="EMBL" id="ATJJ01000006">
    <property type="protein sequence ID" value="EPI49265.1"/>
    <property type="molecule type" value="Genomic_DNA"/>
</dbReference>
<feature type="transmembrane region" description="Helical" evidence="1">
    <location>
        <begin position="49"/>
        <end position="67"/>
    </location>
</feature>
<proteinExistence type="predicted"/>
<feature type="transmembrane region" description="Helical" evidence="1">
    <location>
        <begin position="188"/>
        <end position="211"/>
    </location>
</feature>
<dbReference type="Proteomes" id="UP000014521">
    <property type="component" value="Unassembled WGS sequence"/>
</dbReference>
<name>S4I4V5_GARVA</name>
<feature type="transmembrane region" description="Helical" evidence="1">
    <location>
        <begin position="122"/>
        <end position="143"/>
    </location>
</feature>
<reference evidence="2 3" key="1">
    <citation type="submission" date="2013-06" db="EMBL/GenBank/DDBJ databases">
        <authorList>
            <person name="Weinstock G."/>
            <person name="Sodergren E."/>
            <person name="Lobos E.A."/>
            <person name="Fulton L."/>
            <person name="Fulton R."/>
            <person name="Courtney L."/>
            <person name="Fronick C."/>
            <person name="O'Laughlin M."/>
            <person name="Godfrey J."/>
            <person name="Wilson R.M."/>
            <person name="Miner T."/>
            <person name="Farmer C."/>
            <person name="Delehaunty K."/>
            <person name="Cordes M."/>
            <person name="Minx P."/>
            <person name="Tomlinson C."/>
            <person name="Chen J."/>
            <person name="Wollam A."/>
            <person name="Pepin K.H."/>
            <person name="Bhonagiri V."/>
            <person name="Zhang X."/>
            <person name="Warren W."/>
            <person name="Mitreva M."/>
            <person name="Mardis E.R."/>
            <person name="Wilson R.K."/>
        </authorList>
    </citation>
    <scope>NUCLEOTIDE SEQUENCE [LARGE SCALE GENOMIC DNA]</scope>
    <source>
        <strain evidence="2 3">JCP8108</strain>
    </source>
</reference>
<evidence type="ECO:0000256" key="1">
    <source>
        <dbReference type="SAM" id="Phobius"/>
    </source>
</evidence>
<comment type="caution">
    <text evidence="2">The sequence shown here is derived from an EMBL/GenBank/DDBJ whole genome shotgun (WGS) entry which is preliminary data.</text>
</comment>
<feature type="transmembrane region" description="Helical" evidence="1">
    <location>
        <begin position="150"/>
        <end position="168"/>
    </location>
</feature>
<protein>
    <submittedName>
        <fullName evidence="2">Uncharacterized protein</fullName>
    </submittedName>
</protein>
<keyword evidence="1" id="KW-0472">Membrane</keyword>
<organism evidence="2 3">
    <name type="scientific">Gardnerella vaginalis JCP8108</name>
    <dbReference type="NCBI Taxonomy" id="1261066"/>
    <lineage>
        <taxon>Bacteria</taxon>
        <taxon>Bacillati</taxon>
        <taxon>Actinomycetota</taxon>
        <taxon>Actinomycetes</taxon>
        <taxon>Bifidobacteriales</taxon>
        <taxon>Bifidobacteriaceae</taxon>
        <taxon>Gardnerella</taxon>
    </lineage>
</organism>
<evidence type="ECO:0000313" key="3">
    <source>
        <dbReference type="Proteomes" id="UP000014521"/>
    </source>
</evidence>
<dbReference type="PATRIC" id="fig|1261066.4.peg.209"/>
<feature type="transmembrane region" description="Helical" evidence="1">
    <location>
        <begin position="20"/>
        <end position="37"/>
    </location>
</feature>
<sequence length="218" mass="25707">MMMKYYIKSEIIKFSHQKLFLLSFVLYLACCVFIVFQAKRGAFLSQYKFFSTITILFLSLYQILSIGEWQEKKIIHHYLEYIPNRIKLLCFIYGEYVSIYLVVNLVFLSLNYSSLGIVVHQLLVYPIIFLLYIAINMNLLIYFEKVGVTMILSFILLWILPNLINIILSQTSVYSFQIFYYLSPDSFTALTSATCIIALMYIVVFFLLSLLQFTKKEY</sequence>
<gene>
    <name evidence="2" type="ORF">HMPREF1581_00216</name>
</gene>
<dbReference type="HOGENOM" id="CLU_1265426_0_0_11"/>
<keyword evidence="1" id="KW-1133">Transmembrane helix</keyword>
<dbReference type="AlphaFoldDB" id="S4I4V5"/>
<accession>S4I4V5</accession>
<evidence type="ECO:0000313" key="2">
    <source>
        <dbReference type="EMBL" id="EPI49265.1"/>
    </source>
</evidence>
<keyword evidence="1" id="KW-0812">Transmembrane</keyword>
<feature type="transmembrane region" description="Helical" evidence="1">
    <location>
        <begin position="88"/>
        <end position="110"/>
    </location>
</feature>